<feature type="domain" description="Disease resistance R13L4/SHOC-2-like LRR" evidence="7">
    <location>
        <begin position="542"/>
        <end position="844"/>
    </location>
</feature>
<proteinExistence type="predicted"/>
<evidence type="ECO:0000259" key="7">
    <source>
        <dbReference type="Pfam" id="PF23598"/>
    </source>
</evidence>
<dbReference type="PRINTS" id="PR00364">
    <property type="entry name" value="DISEASERSIST"/>
</dbReference>
<dbReference type="InterPro" id="IPR038005">
    <property type="entry name" value="RX-like_CC"/>
</dbReference>
<feature type="domain" description="NB-ARC" evidence="4">
    <location>
        <begin position="163"/>
        <end position="336"/>
    </location>
</feature>
<dbReference type="Pfam" id="PF23598">
    <property type="entry name" value="LRR_14"/>
    <property type="match status" value="1"/>
</dbReference>
<evidence type="ECO:0000256" key="1">
    <source>
        <dbReference type="ARBA" id="ARBA00022737"/>
    </source>
</evidence>
<dbReference type="FunFam" id="1.10.10.10:FF:000322">
    <property type="entry name" value="Probable disease resistance protein At1g63360"/>
    <property type="match status" value="1"/>
</dbReference>
<name>A0AAN9QFS0_PHACN</name>
<comment type="caution">
    <text evidence="8">The sequence shown here is derived from an EMBL/GenBank/DDBJ whole genome shotgun (WGS) entry which is preliminary data.</text>
</comment>
<dbReference type="InterPro" id="IPR027417">
    <property type="entry name" value="P-loop_NTPase"/>
</dbReference>
<dbReference type="SUPFAM" id="SSF52058">
    <property type="entry name" value="L domain-like"/>
    <property type="match status" value="1"/>
</dbReference>
<dbReference type="PANTHER" id="PTHR23155">
    <property type="entry name" value="DISEASE RESISTANCE PROTEIN RP"/>
    <property type="match status" value="1"/>
</dbReference>
<dbReference type="Gene3D" id="1.20.5.4130">
    <property type="match status" value="1"/>
</dbReference>
<accession>A0AAN9QFS0</accession>
<dbReference type="Pfam" id="PF18052">
    <property type="entry name" value="Rx_N"/>
    <property type="match status" value="1"/>
</dbReference>
<dbReference type="InterPro" id="IPR055414">
    <property type="entry name" value="LRR_R13L4/SHOC2-like"/>
</dbReference>
<keyword evidence="9" id="KW-1185">Reference proteome</keyword>
<evidence type="ECO:0000313" key="9">
    <source>
        <dbReference type="Proteomes" id="UP001374584"/>
    </source>
</evidence>
<sequence>MAETAVVLLAESLLKLLSYEGKIFRGVDKDLKQINAYLNQIKPFIKDAEDKEQVENVKQWVNELRELVFRMEDVVDLHLLKVAKRDEGDGVRGTVAKAVGKFTSFEHRRGIASDIEVIKGTLDGLYKRRIFLELKQFDGGSLPNETIPRWTPFLEESELIGIEDDMQKLSDWLAKNNCPVLVVVGPAGIGKTTIVKNVYRKQEQKKHKKDFDFCVWITMPQTQADDFKLIRQIKEKVVMTDPRASPSLRSETIEDLAEKLRGYLRDKRCLIVLDDVKELKFWKTIQFAIPLHRVIITTRNSNLPNRFESDTSVEVHKLKPLSLQDALKLFHQKAKQVQFPELSHLSKEFVEKCNRVPLAIVAISNLLSTKKSAIEWQSVLDNLGSLLQSNPHLELVQQVMLRSYRDLPSHLKHCFLYFGLFPEGYSISCMRLIRLWVAEGFLKEDTEHKSMEEFGDEYLDELICRGLVHISRVDFDGRPRSCHVYNLMHMIIARICEEQVFSHVMEDRSTPPNSNMDFTHRRLSIIKKKNYDNMKRAEKWEKVRSCFIFDDAKKWQVNNHFFSSFEFLIRLDLSDACLCIDVLPQQVGNLLLMKYLSLRNTNIKSLPKSIGNLVNLQTLDLKQTEVHEVEIKKLVKLRHLLAYYVNYQSSDLDCLEGLRLSKGIQNLESLQRLSFLEATDGSIINGLEKLTKLRKLGIIKLEEQNGAALCKAIEGMKNLCSLSIGALGKQGMLKLQSLRNPPLSLKRLYLYGRLGSTLPGWISKLIHLKRLYLKWSDLKQDPLPYLKDLPELLYLELYDTYEGVELHFNNGWSKLKVLCLGLLPNLKTIKIDKGQVPCLEVLKIGRCHGMITVPRDIQNLKHLQKLYLYDMQEQFIRRLSDMQNEDNMIISKIPLVEYSKIDHFATFYDTDS</sequence>
<gene>
    <name evidence="8" type="ORF">VNO80_30134</name>
</gene>
<dbReference type="CDD" id="cd14798">
    <property type="entry name" value="RX-CC_like"/>
    <property type="match status" value="1"/>
</dbReference>
<dbReference type="InterPro" id="IPR032675">
    <property type="entry name" value="LRR_dom_sf"/>
</dbReference>
<dbReference type="Pfam" id="PF00931">
    <property type="entry name" value="NB-ARC"/>
    <property type="match status" value="1"/>
</dbReference>
<evidence type="ECO:0000256" key="3">
    <source>
        <dbReference type="ARBA" id="ARBA00022821"/>
    </source>
</evidence>
<evidence type="ECO:0000259" key="5">
    <source>
        <dbReference type="Pfam" id="PF18052"/>
    </source>
</evidence>
<organism evidence="8 9">
    <name type="scientific">Phaseolus coccineus</name>
    <name type="common">Scarlet runner bean</name>
    <name type="synonym">Phaseolus multiflorus</name>
    <dbReference type="NCBI Taxonomy" id="3886"/>
    <lineage>
        <taxon>Eukaryota</taxon>
        <taxon>Viridiplantae</taxon>
        <taxon>Streptophyta</taxon>
        <taxon>Embryophyta</taxon>
        <taxon>Tracheophyta</taxon>
        <taxon>Spermatophyta</taxon>
        <taxon>Magnoliopsida</taxon>
        <taxon>eudicotyledons</taxon>
        <taxon>Gunneridae</taxon>
        <taxon>Pentapetalae</taxon>
        <taxon>rosids</taxon>
        <taxon>fabids</taxon>
        <taxon>Fabales</taxon>
        <taxon>Fabaceae</taxon>
        <taxon>Papilionoideae</taxon>
        <taxon>50 kb inversion clade</taxon>
        <taxon>NPAAA clade</taxon>
        <taxon>indigoferoid/millettioid clade</taxon>
        <taxon>Phaseoleae</taxon>
        <taxon>Phaseolus</taxon>
    </lineage>
</organism>
<feature type="domain" description="Disease resistance protein winged helix" evidence="6">
    <location>
        <begin position="420"/>
        <end position="490"/>
    </location>
</feature>
<keyword evidence="1" id="KW-0677">Repeat</keyword>
<dbReference type="InterPro" id="IPR036388">
    <property type="entry name" value="WH-like_DNA-bd_sf"/>
</dbReference>
<dbReference type="SUPFAM" id="SSF52540">
    <property type="entry name" value="P-loop containing nucleoside triphosphate hydrolases"/>
    <property type="match status" value="1"/>
</dbReference>
<protein>
    <submittedName>
        <fullName evidence="8">Uncharacterized protein</fullName>
    </submittedName>
</protein>
<evidence type="ECO:0000259" key="4">
    <source>
        <dbReference type="Pfam" id="PF00931"/>
    </source>
</evidence>
<dbReference type="InterPro" id="IPR041118">
    <property type="entry name" value="Rx_N"/>
</dbReference>
<dbReference type="InterPro" id="IPR002182">
    <property type="entry name" value="NB-ARC"/>
</dbReference>
<dbReference type="Gene3D" id="1.10.8.430">
    <property type="entry name" value="Helical domain of apoptotic protease-activating factors"/>
    <property type="match status" value="1"/>
</dbReference>
<keyword evidence="2" id="KW-0547">Nucleotide-binding</keyword>
<dbReference type="InterPro" id="IPR044974">
    <property type="entry name" value="Disease_R_plants"/>
</dbReference>
<dbReference type="Proteomes" id="UP001374584">
    <property type="component" value="Unassembled WGS sequence"/>
</dbReference>
<dbReference type="Gene3D" id="3.40.50.300">
    <property type="entry name" value="P-loop containing nucleotide triphosphate hydrolases"/>
    <property type="match status" value="1"/>
</dbReference>
<dbReference type="Gene3D" id="3.80.10.10">
    <property type="entry name" value="Ribonuclease Inhibitor"/>
    <property type="match status" value="1"/>
</dbReference>
<dbReference type="InterPro" id="IPR042197">
    <property type="entry name" value="Apaf_helical"/>
</dbReference>
<evidence type="ECO:0000256" key="2">
    <source>
        <dbReference type="ARBA" id="ARBA00022741"/>
    </source>
</evidence>
<evidence type="ECO:0000259" key="6">
    <source>
        <dbReference type="Pfam" id="PF23559"/>
    </source>
</evidence>
<dbReference type="PANTHER" id="PTHR23155:SF1052">
    <property type="entry name" value="DISEASE RESISTANCE PROTEIN RPM1"/>
    <property type="match status" value="1"/>
</dbReference>
<dbReference type="GO" id="GO:0098542">
    <property type="term" value="P:defense response to other organism"/>
    <property type="evidence" value="ECO:0007669"/>
    <property type="project" value="TreeGrafter"/>
</dbReference>
<dbReference type="AlphaFoldDB" id="A0AAN9QFS0"/>
<dbReference type="Pfam" id="PF23559">
    <property type="entry name" value="WHD_DRP"/>
    <property type="match status" value="1"/>
</dbReference>
<feature type="domain" description="Disease resistance N-terminal" evidence="5">
    <location>
        <begin position="6"/>
        <end position="86"/>
    </location>
</feature>
<dbReference type="Gene3D" id="1.10.10.10">
    <property type="entry name" value="Winged helix-like DNA-binding domain superfamily/Winged helix DNA-binding domain"/>
    <property type="match status" value="1"/>
</dbReference>
<dbReference type="EMBL" id="JAYMYR010000011">
    <property type="protein sequence ID" value="KAK7333366.1"/>
    <property type="molecule type" value="Genomic_DNA"/>
</dbReference>
<keyword evidence="3" id="KW-0611">Plant defense</keyword>
<reference evidence="8 9" key="1">
    <citation type="submission" date="2024-01" db="EMBL/GenBank/DDBJ databases">
        <title>The genomes of 5 underutilized Papilionoideae crops provide insights into root nodulation and disease resistanc.</title>
        <authorList>
            <person name="Jiang F."/>
        </authorList>
    </citation>
    <scope>NUCLEOTIDE SEQUENCE [LARGE SCALE GENOMIC DNA]</scope>
    <source>
        <strain evidence="8">JINMINGXINNONG_FW02</strain>
        <tissue evidence="8">Leaves</tissue>
    </source>
</reference>
<evidence type="ECO:0000313" key="8">
    <source>
        <dbReference type="EMBL" id="KAK7333366.1"/>
    </source>
</evidence>
<dbReference type="InterPro" id="IPR058922">
    <property type="entry name" value="WHD_DRP"/>
</dbReference>
<dbReference type="GO" id="GO:0043531">
    <property type="term" value="F:ADP binding"/>
    <property type="evidence" value="ECO:0007669"/>
    <property type="project" value="InterPro"/>
</dbReference>